<evidence type="ECO:0000256" key="4">
    <source>
        <dbReference type="PROSITE-ProRule" id="PRU01211"/>
    </source>
</evidence>
<dbReference type="Gene3D" id="2.20.100.10">
    <property type="entry name" value="Thrombospondin type-1 (TSP1) repeat"/>
    <property type="match status" value="1"/>
</dbReference>
<evidence type="ECO:0000313" key="7">
    <source>
        <dbReference type="EMBL" id="PFX29042.1"/>
    </source>
</evidence>
<proteinExistence type="predicted"/>
<evidence type="ECO:0000256" key="1">
    <source>
        <dbReference type="ARBA" id="ARBA00022737"/>
    </source>
</evidence>
<dbReference type="InterPro" id="IPR000884">
    <property type="entry name" value="TSP1_rpt"/>
</dbReference>
<dbReference type="PROSITE" id="PS51864">
    <property type="entry name" value="ASTACIN"/>
    <property type="match status" value="1"/>
</dbReference>
<keyword evidence="5" id="KW-0479">Metal-binding</keyword>
<dbReference type="PRINTS" id="PR01705">
    <property type="entry name" value="TSP1REPEAT"/>
</dbReference>
<organism evidence="7 8">
    <name type="scientific">Stylophora pistillata</name>
    <name type="common">Smooth cauliflower coral</name>
    <dbReference type="NCBI Taxonomy" id="50429"/>
    <lineage>
        <taxon>Eukaryota</taxon>
        <taxon>Metazoa</taxon>
        <taxon>Cnidaria</taxon>
        <taxon>Anthozoa</taxon>
        <taxon>Hexacorallia</taxon>
        <taxon>Scleractinia</taxon>
        <taxon>Astrocoeniina</taxon>
        <taxon>Pocilloporidae</taxon>
        <taxon>Stylophora</taxon>
    </lineage>
</organism>
<keyword evidence="5" id="KW-0482">Metalloprotease</keyword>
<dbReference type="PANTHER" id="PTHR22906:SF53">
    <property type="entry name" value="HEMICENTIN-1"/>
    <property type="match status" value="1"/>
</dbReference>
<dbReference type="InterPro" id="IPR024079">
    <property type="entry name" value="MetalloPept_cat_dom_sf"/>
</dbReference>
<comment type="cofactor">
    <cofactor evidence="5">
        <name>Zn(2+)</name>
        <dbReference type="ChEBI" id="CHEBI:29105"/>
    </cofactor>
    <text evidence="5">Binds 1 zinc ion per subunit.</text>
</comment>
<dbReference type="OrthoDB" id="5954034at2759"/>
<keyword evidence="2" id="KW-1015">Disulfide bond</keyword>
<dbReference type="GO" id="GO:0046872">
    <property type="term" value="F:metal ion binding"/>
    <property type="evidence" value="ECO:0007669"/>
    <property type="project" value="UniProtKB-KW"/>
</dbReference>
<evidence type="ECO:0000313" key="8">
    <source>
        <dbReference type="Proteomes" id="UP000225706"/>
    </source>
</evidence>
<name>A0A2B4SKL6_STYPI</name>
<dbReference type="SUPFAM" id="SSF55486">
    <property type="entry name" value="Metalloproteases ('zincins'), catalytic domain"/>
    <property type="match status" value="1"/>
</dbReference>
<dbReference type="SMART" id="SM00209">
    <property type="entry name" value="TSP1"/>
    <property type="match status" value="2"/>
</dbReference>
<dbReference type="Gene3D" id="3.40.390.10">
    <property type="entry name" value="Collagenase (Catalytic Domain)"/>
    <property type="match status" value="1"/>
</dbReference>
<keyword evidence="5" id="KW-0862">Zinc</keyword>
<dbReference type="InterPro" id="IPR052065">
    <property type="entry name" value="Compl_asym_regulator"/>
</dbReference>
<feature type="domain" description="Peptidase M12A" evidence="6">
    <location>
        <begin position="171"/>
        <end position="243"/>
    </location>
</feature>
<dbReference type="PROSITE" id="PS50092">
    <property type="entry name" value="TSP1"/>
    <property type="match status" value="2"/>
</dbReference>
<keyword evidence="8" id="KW-1185">Reference proteome</keyword>
<evidence type="ECO:0000256" key="3">
    <source>
        <dbReference type="ARBA" id="ARBA00023180"/>
    </source>
</evidence>
<keyword evidence="1" id="KW-0677">Repeat</keyword>
<dbReference type="AlphaFoldDB" id="A0A2B4SKL6"/>
<reference evidence="8" key="1">
    <citation type="journal article" date="2017" name="bioRxiv">
        <title>Comparative analysis of the genomes of Stylophora pistillata and Acropora digitifera provides evidence for extensive differences between species of corals.</title>
        <authorList>
            <person name="Voolstra C.R."/>
            <person name="Li Y."/>
            <person name="Liew Y.J."/>
            <person name="Baumgarten S."/>
            <person name="Zoccola D."/>
            <person name="Flot J.-F."/>
            <person name="Tambutte S."/>
            <person name="Allemand D."/>
            <person name="Aranda M."/>
        </authorList>
    </citation>
    <scope>NUCLEOTIDE SEQUENCE [LARGE SCALE GENOMIC DNA]</scope>
</reference>
<dbReference type="EC" id="3.4.24.-" evidence="5"/>
<comment type="caution">
    <text evidence="7">The sequence shown here is derived from an EMBL/GenBank/DDBJ whole genome shotgun (WGS) entry which is preliminary data.</text>
</comment>
<keyword evidence="5" id="KW-0645">Protease</keyword>
<dbReference type="GO" id="GO:0006508">
    <property type="term" value="P:proteolysis"/>
    <property type="evidence" value="ECO:0007669"/>
    <property type="project" value="UniProtKB-KW"/>
</dbReference>
<sequence length="362" mass="41558">MRFDGENPITNEIFHFNCLIDYKRVAVERPQKPLIQFTDSPWKQPNDYLPCEMLLFVLSLAFCLEVTNPKPWQTAVNENDNPSGLKHNTILDRIEEANEEDHADKKVKNIFEADIQLTKSDRAGVDTKDENSKDNADIDVDSVVTKRKAISSRRSLWVTKEVPLELAAAARQQHNFNRYKPKNEDSFGGSYDFSSIMHYGNYAFSKNEKPTMLSVKDPTLQFGQIAELSPTDVIQLNYMYDCKSDKSRGWSNWGNWSPCDTNCSKERERFCAAKDLKKCPGATKRYRIQVQKAKCPIKECYVPVEGHWGRWGPWGQCSRTCGQGYKKRSRECDDPKPMYGGKFCKGSLVEIIPCQLKMTCGW</sequence>
<dbReference type="PANTHER" id="PTHR22906">
    <property type="entry name" value="PROPERDIN"/>
    <property type="match status" value="1"/>
</dbReference>
<evidence type="ECO:0000259" key="6">
    <source>
        <dbReference type="PROSITE" id="PS51864"/>
    </source>
</evidence>
<dbReference type="InterPro" id="IPR036383">
    <property type="entry name" value="TSP1_rpt_sf"/>
</dbReference>
<dbReference type="EMBL" id="LSMT01000072">
    <property type="protein sequence ID" value="PFX29042.1"/>
    <property type="molecule type" value="Genomic_DNA"/>
</dbReference>
<evidence type="ECO:0000256" key="2">
    <source>
        <dbReference type="ARBA" id="ARBA00023157"/>
    </source>
</evidence>
<dbReference type="SUPFAM" id="SSF82895">
    <property type="entry name" value="TSP-1 type 1 repeat"/>
    <property type="match status" value="1"/>
</dbReference>
<comment type="caution">
    <text evidence="4">Lacks conserved residue(s) required for the propagation of feature annotation.</text>
</comment>
<dbReference type="PRINTS" id="PR00480">
    <property type="entry name" value="ASTACIN"/>
</dbReference>
<gene>
    <name evidence="7" type="primary">HMCN1</name>
    <name evidence="7" type="ORF">AWC38_SpisGene6194</name>
</gene>
<dbReference type="GO" id="GO:0004222">
    <property type="term" value="F:metalloendopeptidase activity"/>
    <property type="evidence" value="ECO:0007669"/>
    <property type="project" value="UniProtKB-UniRule"/>
</dbReference>
<accession>A0A2B4SKL6</accession>
<keyword evidence="3" id="KW-0325">Glycoprotein</keyword>
<evidence type="ECO:0000256" key="5">
    <source>
        <dbReference type="RuleBase" id="RU361183"/>
    </source>
</evidence>
<dbReference type="FunFam" id="2.20.100.10:FF:000001">
    <property type="entry name" value="semaphorin-5A isoform X1"/>
    <property type="match status" value="1"/>
</dbReference>
<dbReference type="Pfam" id="PF01400">
    <property type="entry name" value="Astacin"/>
    <property type="match status" value="1"/>
</dbReference>
<dbReference type="Proteomes" id="UP000225706">
    <property type="component" value="Unassembled WGS sequence"/>
</dbReference>
<keyword evidence="5" id="KW-0378">Hydrolase</keyword>
<dbReference type="Pfam" id="PF00090">
    <property type="entry name" value="TSP_1"/>
    <property type="match status" value="2"/>
</dbReference>
<protein>
    <recommendedName>
        <fullName evidence="5">Metalloendopeptidase</fullName>
        <ecNumber evidence="5">3.4.24.-</ecNumber>
    </recommendedName>
</protein>
<dbReference type="InterPro" id="IPR001506">
    <property type="entry name" value="Peptidase_M12A"/>
</dbReference>